<sequence>MTYRFAFIAPLAAVALASCSAANVDSTPAPLTVKQSERLDKALAGKVAGKPQTCLTDGARLNMERISDDILLYRAGRGLVYKTQLDYACRGLGDEDDIMVIRTFAGNYCKGDTFQMVDRFSNIPGPICRFGAFVPYRKADTNGG</sequence>
<accession>A0ABV8RIV1</accession>
<gene>
    <name evidence="2" type="ORF">ACFOWX_12960</name>
</gene>
<keyword evidence="1" id="KW-0732">Signal</keyword>
<dbReference type="RefSeq" id="WP_381424775.1">
    <property type="nucleotide sequence ID" value="NZ_JBHSDH010000013.1"/>
</dbReference>
<dbReference type="Proteomes" id="UP001595887">
    <property type="component" value="Unassembled WGS sequence"/>
</dbReference>
<protein>
    <recommendedName>
        <fullName evidence="4">Lipoprotein</fullName>
    </recommendedName>
</protein>
<feature type="chain" id="PRO_5047460508" description="Lipoprotein" evidence="1">
    <location>
        <begin position="22"/>
        <end position="144"/>
    </location>
</feature>
<name>A0ABV8RIV1_9SPHN</name>
<organism evidence="2 3">
    <name type="scientific">Sphingorhabdus arenilitoris</name>
    <dbReference type="NCBI Taxonomy" id="1490041"/>
    <lineage>
        <taxon>Bacteria</taxon>
        <taxon>Pseudomonadati</taxon>
        <taxon>Pseudomonadota</taxon>
        <taxon>Alphaproteobacteria</taxon>
        <taxon>Sphingomonadales</taxon>
        <taxon>Sphingomonadaceae</taxon>
        <taxon>Sphingorhabdus</taxon>
    </lineage>
</organism>
<evidence type="ECO:0000313" key="2">
    <source>
        <dbReference type="EMBL" id="MFC4293327.1"/>
    </source>
</evidence>
<evidence type="ECO:0008006" key="4">
    <source>
        <dbReference type="Google" id="ProtNLM"/>
    </source>
</evidence>
<feature type="signal peptide" evidence="1">
    <location>
        <begin position="1"/>
        <end position="21"/>
    </location>
</feature>
<comment type="caution">
    <text evidence="2">The sequence shown here is derived from an EMBL/GenBank/DDBJ whole genome shotgun (WGS) entry which is preliminary data.</text>
</comment>
<dbReference type="PROSITE" id="PS51257">
    <property type="entry name" value="PROKAR_LIPOPROTEIN"/>
    <property type="match status" value="1"/>
</dbReference>
<reference evidence="3" key="1">
    <citation type="journal article" date="2019" name="Int. J. Syst. Evol. Microbiol.">
        <title>The Global Catalogue of Microorganisms (GCM) 10K type strain sequencing project: providing services to taxonomists for standard genome sequencing and annotation.</title>
        <authorList>
            <consortium name="The Broad Institute Genomics Platform"/>
            <consortium name="The Broad Institute Genome Sequencing Center for Infectious Disease"/>
            <person name="Wu L."/>
            <person name="Ma J."/>
        </authorList>
    </citation>
    <scope>NUCLEOTIDE SEQUENCE [LARGE SCALE GENOMIC DNA]</scope>
    <source>
        <strain evidence="3">CECT 8531</strain>
    </source>
</reference>
<dbReference type="EMBL" id="JBHSDH010000013">
    <property type="protein sequence ID" value="MFC4293327.1"/>
    <property type="molecule type" value="Genomic_DNA"/>
</dbReference>
<keyword evidence="3" id="KW-1185">Reference proteome</keyword>
<evidence type="ECO:0000256" key="1">
    <source>
        <dbReference type="SAM" id="SignalP"/>
    </source>
</evidence>
<proteinExistence type="predicted"/>
<evidence type="ECO:0000313" key="3">
    <source>
        <dbReference type="Proteomes" id="UP001595887"/>
    </source>
</evidence>